<name>A0ABD2CIG4_VESMC</name>
<dbReference type="Proteomes" id="UP001607303">
    <property type="component" value="Unassembled WGS sequence"/>
</dbReference>
<protein>
    <submittedName>
        <fullName evidence="1">Uncharacterized protein</fullName>
    </submittedName>
</protein>
<dbReference type="EMBL" id="JAYRBN010000050">
    <property type="protein sequence ID" value="KAL2744877.1"/>
    <property type="molecule type" value="Genomic_DNA"/>
</dbReference>
<gene>
    <name evidence="1" type="ORF">V1477_007419</name>
</gene>
<comment type="caution">
    <text evidence="1">The sequence shown here is derived from an EMBL/GenBank/DDBJ whole genome shotgun (WGS) entry which is preliminary data.</text>
</comment>
<proteinExistence type="predicted"/>
<reference evidence="1 2" key="1">
    <citation type="journal article" date="2024" name="Ann. Entomol. Soc. Am.">
        <title>Genomic analyses of the southern and eastern yellowjacket wasps (Hymenoptera: Vespidae) reveal evolutionary signatures of social life.</title>
        <authorList>
            <person name="Catto M.A."/>
            <person name="Caine P.B."/>
            <person name="Orr S.E."/>
            <person name="Hunt B.G."/>
            <person name="Goodisman M.A.D."/>
        </authorList>
    </citation>
    <scope>NUCLEOTIDE SEQUENCE [LARGE SCALE GENOMIC DNA]</scope>
    <source>
        <strain evidence="1">232</strain>
        <tissue evidence="1">Head and thorax</tissue>
    </source>
</reference>
<keyword evidence="2" id="KW-1185">Reference proteome</keyword>
<organism evidence="1 2">
    <name type="scientific">Vespula maculifrons</name>
    <name type="common">Eastern yellow jacket</name>
    <name type="synonym">Wasp</name>
    <dbReference type="NCBI Taxonomy" id="7453"/>
    <lineage>
        <taxon>Eukaryota</taxon>
        <taxon>Metazoa</taxon>
        <taxon>Ecdysozoa</taxon>
        <taxon>Arthropoda</taxon>
        <taxon>Hexapoda</taxon>
        <taxon>Insecta</taxon>
        <taxon>Pterygota</taxon>
        <taxon>Neoptera</taxon>
        <taxon>Endopterygota</taxon>
        <taxon>Hymenoptera</taxon>
        <taxon>Apocrita</taxon>
        <taxon>Aculeata</taxon>
        <taxon>Vespoidea</taxon>
        <taxon>Vespidae</taxon>
        <taxon>Vespinae</taxon>
        <taxon>Vespula</taxon>
    </lineage>
</organism>
<evidence type="ECO:0000313" key="1">
    <source>
        <dbReference type="EMBL" id="KAL2744877.1"/>
    </source>
</evidence>
<evidence type="ECO:0000313" key="2">
    <source>
        <dbReference type="Proteomes" id="UP001607303"/>
    </source>
</evidence>
<feature type="non-terminal residue" evidence="1">
    <location>
        <position position="1"/>
    </location>
</feature>
<accession>A0ABD2CIG4</accession>
<sequence>YTYYILNGRYLALSSLPHLRCPYSQFVDIVSPPHPSPLHPPPPPPPPPPPLPPPPPPLLLFLPPLRFFAARRIRMKQFVCKCGPLLGKSCQYIVNGDRVCHEYEEREEEEEEEEVKHNGEENVFLSARVNLCKRYRYIHFQPLIDLNDNQEKKIGTKGSTNCPMDFILKSSA</sequence>
<dbReference type="AlphaFoldDB" id="A0ABD2CIG4"/>